<evidence type="ECO:0000313" key="9">
    <source>
        <dbReference type="Proteomes" id="UP000008672"/>
    </source>
</evidence>
<dbReference type="InterPro" id="IPR025887">
    <property type="entry name" value="Glyco_hydro_31_N_dom"/>
</dbReference>
<reference evidence="8" key="2">
    <citation type="submission" date="2025-08" db="UniProtKB">
        <authorList>
            <consortium name="Ensembl"/>
        </authorList>
    </citation>
    <scope>IDENTIFICATION</scope>
</reference>
<comment type="subcellular location">
    <subcellularLocation>
        <location evidence="1">Membrane</location>
    </subcellularLocation>
</comment>
<dbReference type="EMBL" id="AFYH01097926">
    <property type="status" value="NOT_ANNOTATED_CDS"/>
    <property type="molecule type" value="Genomic_DNA"/>
</dbReference>
<dbReference type="SUPFAM" id="SSF51011">
    <property type="entry name" value="Glycosyl hydrolase domain"/>
    <property type="match status" value="1"/>
</dbReference>
<dbReference type="eggNOG" id="KOG1065">
    <property type="taxonomic scope" value="Eukaryota"/>
</dbReference>
<dbReference type="PANTHER" id="PTHR22762">
    <property type="entry name" value="ALPHA-GLUCOSIDASE"/>
    <property type="match status" value="1"/>
</dbReference>
<dbReference type="InParanoid" id="H3ASC3"/>
<dbReference type="EMBL" id="AFYH01097929">
    <property type="status" value="NOT_ANNOTATED_CDS"/>
    <property type="molecule type" value="Genomic_DNA"/>
</dbReference>
<dbReference type="InterPro" id="IPR011013">
    <property type="entry name" value="Gal_mutarotase_sf_dom"/>
</dbReference>
<dbReference type="Gene3D" id="3.20.20.80">
    <property type="entry name" value="Glycosidases"/>
    <property type="match status" value="1"/>
</dbReference>
<dbReference type="SUPFAM" id="SSF51445">
    <property type="entry name" value="(Trans)glycosidases"/>
    <property type="match status" value="1"/>
</dbReference>
<evidence type="ECO:0000256" key="2">
    <source>
        <dbReference type="ARBA" id="ARBA00007806"/>
    </source>
</evidence>
<dbReference type="GO" id="GO:0016020">
    <property type="term" value="C:membrane"/>
    <property type="evidence" value="ECO:0007669"/>
    <property type="project" value="UniProtKB-SubCell"/>
</dbReference>
<dbReference type="EMBL" id="AFYH01097930">
    <property type="status" value="NOT_ANNOTATED_CDS"/>
    <property type="molecule type" value="Genomic_DNA"/>
</dbReference>
<dbReference type="SUPFAM" id="SSF74650">
    <property type="entry name" value="Galactose mutarotase-like"/>
    <property type="match status" value="1"/>
</dbReference>
<dbReference type="EMBL" id="AFYH01097928">
    <property type="status" value="NOT_ANNOTATED_CDS"/>
    <property type="molecule type" value="Genomic_DNA"/>
</dbReference>
<dbReference type="STRING" id="7897.ENSLACP00000012544"/>
<dbReference type="GO" id="GO:0030246">
    <property type="term" value="F:carbohydrate binding"/>
    <property type="evidence" value="ECO:0007669"/>
    <property type="project" value="InterPro"/>
</dbReference>
<name>H3ASC3_LATCH</name>
<dbReference type="Pfam" id="PF01055">
    <property type="entry name" value="Glyco_hydro_31_2nd"/>
    <property type="match status" value="1"/>
</dbReference>
<evidence type="ECO:0000256" key="6">
    <source>
        <dbReference type="RuleBase" id="RU361185"/>
    </source>
</evidence>
<dbReference type="Pfam" id="PF00088">
    <property type="entry name" value="Trefoil"/>
    <property type="match status" value="1"/>
</dbReference>
<comment type="similarity">
    <text evidence="2 6">Belongs to the glycosyl hydrolase 31 family.</text>
</comment>
<dbReference type="Pfam" id="PF13802">
    <property type="entry name" value="Gal_mutarotas_2"/>
    <property type="match status" value="1"/>
</dbReference>
<comment type="caution">
    <text evidence="5">Lacks conserved residue(s) required for the propagation of feature annotation.</text>
</comment>
<dbReference type="GO" id="GO:0005975">
    <property type="term" value="P:carbohydrate metabolic process"/>
    <property type="evidence" value="ECO:0007669"/>
    <property type="project" value="InterPro"/>
</dbReference>
<dbReference type="GO" id="GO:0004558">
    <property type="term" value="F:alpha-1,4-glucosidase activity"/>
    <property type="evidence" value="ECO:0007669"/>
    <property type="project" value="TreeGrafter"/>
</dbReference>
<keyword evidence="9" id="KW-1185">Reference proteome</keyword>
<evidence type="ECO:0000256" key="5">
    <source>
        <dbReference type="PROSITE-ProRule" id="PRU00779"/>
    </source>
</evidence>
<proteinExistence type="inferred from homology"/>
<keyword evidence="3" id="KW-0472">Membrane</keyword>
<evidence type="ECO:0000256" key="4">
    <source>
        <dbReference type="ARBA" id="ARBA00023157"/>
    </source>
</evidence>
<keyword evidence="4" id="KW-1015">Disulfide bond</keyword>
<evidence type="ECO:0000313" key="8">
    <source>
        <dbReference type="Ensembl" id="ENSLACP00000012544.1"/>
    </source>
</evidence>
<dbReference type="InterPro" id="IPR000519">
    <property type="entry name" value="P_trefoil_dom"/>
</dbReference>
<keyword evidence="6" id="KW-0326">Glycosidase</keyword>
<protein>
    <submittedName>
        <fullName evidence="8">Alpha glucosidase 2</fullName>
    </submittedName>
</protein>
<dbReference type="CDD" id="cd06602">
    <property type="entry name" value="GH31_MGAM_SI_GAA"/>
    <property type="match status" value="1"/>
</dbReference>
<keyword evidence="6" id="KW-0378">Hydrolase</keyword>
<dbReference type="Bgee" id="ENSLACG00000011053">
    <property type="expression patterns" value="Expressed in pelvic fin"/>
</dbReference>
<gene>
    <name evidence="8" type="primary">GAA2</name>
</gene>
<reference evidence="9" key="1">
    <citation type="submission" date="2011-08" db="EMBL/GenBank/DDBJ databases">
        <title>The draft genome of Latimeria chalumnae.</title>
        <authorList>
            <person name="Di Palma F."/>
            <person name="Alfoldi J."/>
            <person name="Johnson J."/>
            <person name="Berlin A."/>
            <person name="Gnerre S."/>
            <person name="Jaffe D."/>
            <person name="MacCallum I."/>
            <person name="Young S."/>
            <person name="Walker B.J."/>
            <person name="Lander E."/>
            <person name="Lindblad-Toh K."/>
        </authorList>
    </citation>
    <scope>NUCLEOTIDE SEQUENCE [LARGE SCALE GENOMIC DNA]</scope>
    <source>
        <strain evidence="9">Wild caught</strain>
    </source>
</reference>
<dbReference type="InterPro" id="IPR017853">
    <property type="entry name" value="GH"/>
</dbReference>
<reference evidence="8" key="3">
    <citation type="submission" date="2025-09" db="UniProtKB">
        <authorList>
            <consortium name="Ensembl"/>
        </authorList>
    </citation>
    <scope>IDENTIFICATION</scope>
</reference>
<dbReference type="InterPro" id="IPR013780">
    <property type="entry name" value="Glyco_hydro_b"/>
</dbReference>
<dbReference type="InterPro" id="IPR000322">
    <property type="entry name" value="Glyco_hydro_31_TIM"/>
</dbReference>
<dbReference type="AlphaFoldDB" id="H3ASC3"/>
<sequence>PEVCGAVPETHRFNCYPEIYVIVTRSLCESRGCCFIKMPLPPPGKGGVPWCFYPPNFPSYSLDRLNKTGLGFSGELTRKTKTYYPKDIERLELNVTFETNSRLHIKITDSTSPRYEVPIKVPQVTERATDPIYSVEFSKDPFGVIVRRNSNGLVLLNTTVAPLFFTDQFLQISTMLPSQYLYGLGEHQSGFLHNFEWNTLNFWARDIPPMENSNLYGVHPFYLVMEPGGISHGFFLLNSNAMEVALQPAPALTWRTIGGILDFYIFMGPDPSSVISQYLEVIGFPMMPPAWGLGFHLCRWGYGSSNATWHIVKTMRNYGIPQDAQWNDIDYMDGFRDFTFDSKKFATLPQLVKDLHNYGQHYVMILDPGISSTQQPGSYPPYDEGLKRDIFINTTDGKLLIGEVWPGKTAFPDFTNPETHQWWYESLTRLYQQVPFDGLWIVSHFFGGEGSMHSEPQNSLKHNAVLSGVKGGSLRVKTICASAKQKESVHYNVHSLYGLMEAKATASALKKLRGKRPFVISRSTFPSQGRYSGHWLGDNRSQWKDLYWSIPGILNFNMFGIPLVGADICGFSGSATEELCVRWMQLGAFYPFSRNHNTQGEQAQDPLAFGPLARSAMKEVLLIRYSLLPYLYTLFHRAHIYGDTVATPLFFQFPEDITTYSIDRQFLWGRSLLVTPVLEAGVDSVIGYFPKGVWYDFYMTVPLPSSHWSSKLTLGCGAVGTNAGKNCILVSETPSTTTWMSSGNPMQLIVALSENATANGDLFWDDGESLDTYETSNYSYMVFNVTQNTLTSTVLHVNVEATFIIVDKVTVFGVKRQPSKVTVNGKEASFSYLPNQVLAVSNLYLKLSDGFSISWI</sequence>
<dbReference type="Ensembl" id="ENSLACT00000012638.1">
    <property type="protein sequence ID" value="ENSLACP00000012544.1"/>
    <property type="gene ID" value="ENSLACG00000011053.1"/>
</dbReference>
<dbReference type="EMBL" id="AFYH01097925">
    <property type="status" value="NOT_ANNOTATED_CDS"/>
    <property type="molecule type" value="Genomic_DNA"/>
</dbReference>
<dbReference type="GeneTree" id="ENSGT00940000164305"/>
<dbReference type="EMBL" id="AFYH01097927">
    <property type="status" value="NOT_ANNOTATED_CDS"/>
    <property type="molecule type" value="Genomic_DNA"/>
</dbReference>
<evidence type="ECO:0000256" key="1">
    <source>
        <dbReference type="ARBA" id="ARBA00004370"/>
    </source>
</evidence>
<dbReference type="CDD" id="cd14752">
    <property type="entry name" value="GH31_N"/>
    <property type="match status" value="1"/>
</dbReference>
<dbReference type="Pfam" id="PF21365">
    <property type="entry name" value="Glyco_hydro_31_3rd"/>
    <property type="match status" value="1"/>
</dbReference>
<dbReference type="CDD" id="cd00111">
    <property type="entry name" value="Trefoil"/>
    <property type="match status" value="1"/>
</dbReference>
<feature type="domain" description="P-type" evidence="7">
    <location>
        <begin position="2"/>
        <end position="55"/>
    </location>
</feature>
<dbReference type="PROSITE" id="PS51448">
    <property type="entry name" value="P_TREFOIL_2"/>
    <property type="match status" value="1"/>
</dbReference>
<dbReference type="InterPro" id="IPR048395">
    <property type="entry name" value="Glyco_hydro_31_C"/>
</dbReference>
<dbReference type="Gene3D" id="2.60.40.1180">
    <property type="entry name" value="Golgi alpha-mannosidase II"/>
    <property type="match status" value="2"/>
</dbReference>
<dbReference type="FunFam" id="2.60.40.1760:FF:000001">
    <property type="entry name" value="Maltase-glucoamylase, intestinal"/>
    <property type="match status" value="1"/>
</dbReference>
<dbReference type="HOGENOM" id="CLU_000631_11_2_1"/>
<accession>H3ASC3</accession>
<dbReference type="Gene3D" id="2.60.40.1760">
    <property type="entry name" value="glycosyl hydrolase (family 31)"/>
    <property type="match status" value="1"/>
</dbReference>
<evidence type="ECO:0000259" key="7">
    <source>
        <dbReference type="PROSITE" id="PS51448"/>
    </source>
</evidence>
<dbReference type="Gene3D" id="4.10.110.10">
    <property type="entry name" value="Spasmolytic Protein, domain 1"/>
    <property type="match status" value="1"/>
</dbReference>
<dbReference type="OMA" id="PYVINHD"/>
<dbReference type="PANTHER" id="PTHR22762:SF104">
    <property type="entry name" value="P-TYPE DOMAIN-CONTAINING PROTEIN"/>
    <property type="match status" value="1"/>
</dbReference>
<evidence type="ECO:0000256" key="3">
    <source>
        <dbReference type="ARBA" id="ARBA00023136"/>
    </source>
</evidence>
<dbReference type="InterPro" id="IPR044913">
    <property type="entry name" value="P_trefoil_dom_sf"/>
</dbReference>
<organism evidence="8 9">
    <name type="scientific">Latimeria chalumnae</name>
    <name type="common">Coelacanth</name>
    <dbReference type="NCBI Taxonomy" id="7897"/>
    <lineage>
        <taxon>Eukaryota</taxon>
        <taxon>Metazoa</taxon>
        <taxon>Chordata</taxon>
        <taxon>Craniata</taxon>
        <taxon>Vertebrata</taxon>
        <taxon>Euteleostomi</taxon>
        <taxon>Coelacanthiformes</taxon>
        <taxon>Coelacanthidae</taxon>
        <taxon>Latimeria</taxon>
    </lineage>
</organism>
<dbReference type="SMART" id="SM00018">
    <property type="entry name" value="PD"/>
    <property type="match status" value="1"/>
</dbReference>
<dbReference type="Proteomes" id="UP000008672">
    <property type="component" value="Unassembled WGS sequence"/>
</dbReference>